<dbReference type="EMBL" id="CP141261">
    <property type="protein sequence ID" value="WRL61921.1"/>
    <property type="molecule type" value="Genomic_DNA"/>
</dbReference>
<proteinExistence type="predicted"/>
<name>A0ABZ1AWN6_9ACTN</name>
<evidence type="ECO:0000256" key="1">
    <source>
        <dbReference type="SAM" id="MobiDB-lite"/>
    </source>
</evidence>
<feature type="region of interest" description="Disordered" evidence="1">
    <location>
        <begin position="87"/>
        <end position="111"/>
    </location>
</feature>
<evidence type="ECO:0000313" key="2">
    <source>
        <dbReference type="EMBL" id="WRL61921.1"/>
    </source>
</evidence>
<accession>A0ABZ1AWN6</accession>
<reference evidence="2 3" key="1">
    <citation type="submission" date="2023-12" db="EMBL/GenBank/DDBJ databases">
        <title>Blastococcus brunescens sp. nov., an actonobacterium isolated from sandstone collected in sahara desert.</title>
        <authorList>
            <person name="Gtari M."/>
            <person name="Ghodhbane F."/>
        </authorList>
    </citation>
    <scope>NUCLEOTIDE SEQUENCE [LARGE SCALE GENOMIC DNA]</scope>
    <source>
        <strain evidence="2 3">BMG 8361</strain>
    </source>
</reference>
<dbReference type="RefSeq" id="WP_324273280.1">
    <property type="nucleotide sequence ID" value="NZ_CP141261.1"/>
</dbReference>
<feature type="region of interest" description="Disordered" evidence="1">
    <location>
        <begin position="1"/>
        <end position="26"/>
    </location>
</feature>
<sequence length="111" mass="12136">MPKAGSTEAAHATRPSTWSRKVDGSRSRTWVAQPCVAQLCSRARRASRSGRGRVGRTFTTVPSTDWRRADDVDRVFGWFSANPSSATISAASRSNRPRSIPGFPLKVRSST</sequence>
<dbReference type="Proteomes" id="UP001324287">
    <property type="component" value="Chromosome"/>
</dbReference>
<gene>
    <name evidence="2" type="ORF">U6N30_17650</name>
</gene>
<evidence type="ECO:0000313" key="3">
    <source>
        <dbReference type="Proteomes" id="UP001324287"/>
    </source>
</evidence>
<keyword evidence="3" id="KW-1185">Reference proteome</keyword>
<organism evidence="2 3">
    <name type="scientific">Blastococcus brunescens</name>
    <dbReference type="NCBI Taxonomy" id="1564165"/>
    <lineage>
        <taxon>Bacteria</taxon>
        <taxon>Bacillati</taxon>
        <taxon>Actinomycetota</taxon>
        <taxon>Actinomycetes</taxon>
        <taxon>Geodermatophilales</taxon>
        <taxon>Geodermatophilaceae</taxon>
        <taxon>Blastococcus</taxon>
    </lineage>
</organism>
<protein>
    <submittedName>
        <fullName evidence="2">Uncharacterized protein</fullName>
    </submittedName>
</protein>